<dbReference type="PANTHER" id="PTHR31286">
    <property type="entry name" value="GLYCINE-RICH CELL WALL STRUCTURAL PROTEIN 1.8-LIKE"/>
    <property type="match status" value="1"/>
</dbReference>
<organism evidence="2 3">
    <name type="scientific">Gossypium anomalum</name>
    <dbReference type="NCBI Taxonomy" id="47600"/>
    <lineage>
        <taxon>Eukaryota</taxon>
        <taxon>Viridiplantae</taxon>
        <taxon>Streptophyta</taxon>
        <taxon>Embryophyta</taxon>
        <taxon>Tracheophyta</taxon>
        <taxon>Spermatophyta</taxon>
        <taxon>Magnoliopsida</taxon>
        <taxon>eudicotyledons</taxon>
        <taxon>Gunneridae</taxon>
        <taxon>Pentapetalae</taxon>
        <taxon>rosids</taxon>
        <taxon>malvids</taxon>
        <taxon>Malvales</taxon>
        <taxon>Malvaceae</taxon>
        <taxon>Malvoideae</taxon>
        <taxon>Gossypium</taxon>
    </lineage>
</organism>
<dbReference type="AlphaFoldDB" id="A0A8J6D6G6"/>
<feature type="domain" description="DUF4283" evidence="1">
    <location>
        <begin position="208"/>
        <end position="273"/>
    </location>
</feature>
<keyword evidence="3" id="KW-1185">Reference proteome</keyword>
<reference evidence="2 3" key="1">
    <citation type="journal article" date="2021" name="bioRxiv">
        <title>The Gossypium anomalum genome as a resource for cotton improvement and evolutionary analysis of hybrid incompatibility.</title>
        <authorList>
            <person name="Grover C.E."/>
            <person name="Yuan D."/>
            <person name="Arick M.A."/>
            <person name="Miller E.R."/>
            <person name="Hu G."/>
            <person name="Peterson D.G."/>
            <person name="Wendel J.F."/>
            <person name="Udall J.A."/>
        </authorList>
    </citation>
    <scope>NUCLEOTIDE SEQUENCE [LARGE SCALE GENOMIC DNA]</scope>
    <source>
        <strain evidence="2">JFW-Udall</strain>
        <tissue evidence="2">Leaf</tissue>
    </source>
</reference>
<accession>A0A8J6D6G6</accession>
<dbReference type="PANTHER" id="PTHR31286:SF178">
    <property type="entry name" value="DUF4283 DOMAIN-CONTAINING PROTEIN"/>
    <property type="match status" value="1"/>
</dbReference>
<dbReference type="OrthoDB" id="978193at2759"/>
<dbReference type="InterPro" id="IPR025558">
    <property type="entry name" value="DUF4283"/>
</dbReference>
<sequence>MMRTLDKRAMVDLITTLWNCWNSRNNFMIRGKDDKAQSIWDRASNLNKDFHIFNILNEPLLSQNVIIKKWEKPPKGFVKINFDPTVEVKKMGMVLFETNHAGLMNKMRKLGTDVTIVGARTKECKQAFSNFKVFRSLVVALELLARIVIHHPFLGAILGARTAKDINKLLEKLNFSEEEATKVISTKLGSINSQGFEAWAIRKIMSIEKVNREAMYWMFKSLWFTKEEVNFVALKEGVFLVKLGNVEDRKRILNLSPWLFDQFLFAMLPYVKEQEVESYAFNLTPFWGRIFSIPLEYMDTQVAMDVGSAIEEVIATGWHDREGGWTEYFRLRVIIDIFKPLRRVV</sequence>
<evidence type="ECO:0000259" key="1">
    <source>
        <dbReference type="Pfam" id="PF14111"/>
    </source>
</evidence>
<proteinExistence type="predicted"/>
<dbReference type="InterPro" id="IPR040256">
    <property type="entry name" value="At4g02000-like"/>
</dbReference>
<name>A0A8J6D6G6_9ROSI</name>
<evidence type="ECO:0000313" key="2">
    <source>
        <dbReference type="EMBL" id="KAG8492953.1"/>
    </source>
</evidence>
<gene>
    <name evidence="2" type="ORF">CXB51_010216</name>
</gene>
<dbReference type="Pfam" id="PF14111">
    <property type="entry name" value="DUF4283"/>
    <property type="match status" value="1"/>
</dbReference>
<evidence type="ECO:0000313" key="3">
    <source>
        <dbReference type="Proteomes" id="UP000701853"/>
    </source>
</evidence>
<comment type="caution">
    <text evidence="2">The sequence shown here is derived from an EMBL/GenBank/DDBJ whole genome shotgun (WGS) entry which is preliminary data.</text>
</comment>
<dbReference type="EMBL" id="JAHUZN010000005">
    <property type="protein sequence ID" value="KAG8492953.1"/>
    <property type="molecule type" value="Genomic_DNA"/>
</dbReference>
<dbReference type="Proteomes" id="UP000701853">
    <property type="component" value="Chromosome 5"/>
</dbReference>
<protein>
    <recommendedName>
        <fullName evidence="1">DUF4283 domain-containing protein</fullName>
    </recommendedName>
</protein>